<dbReference type="GO" id="GO:0004640">
    <property type="term" value="F:phosphoribosylanthranilate isomerase activity"/>
    <property type="evidence" value="ECO:0007669"/>
    <property type="project" value="UniProtKB-UniRule"/>
</dbReference>
<organism evidence="11 12">
    <name type="scientific">[Clostridium] polysaccharolyticum</name>
    <dbReference type="NCBI Taxonomy" id="29364"/>
    <lineage>
        <taxon>Bacteria</taxon>
        <taxon>Bacillati</taxon>
        <taxon>Bacillota</taxon>
        <taxon>Clostridia</taxon>
        <taxon>Lachnospirales</taxon>
        <taxon>Lachnospiraceae</taxon>
    </lineage>
</organism>
<dbReference type="RefSeq" id="WP_092477659.1">
    <property type="nucleotide sequence ID" value="NZ_FOHN01000009.1"/>
</dbReference>
<dbReference type="OrthoDB" id="9786954at2"/>
<comment type="similarity">
    <text evidence="9">Belongs to the TrpF family.</text>
</comment>
<dbReference type="AlphaFoldDB" id="A0A1I0C712"/>
<dbReference type="Proteomes" id="UP000199800">
    <property type="component" value="Unassembled WGS sequence"/>
</dbReference>
<feature type="domain" description="N-(5'phosphoribosyl) anthranilate isomerase (PRAI)" evidence="10">
    <location>
        <begin position="4"/>
        <end position="200"/>
    </location>
</feature>
<proteinExistence type="inferred from homology"/>
<dbReference type="InterPro" id="IPR011060">
    <property type="entry name" value="RibuloseP-bd_barrel"/>
</dbReference>
<dbReference type="Pfam" id="PF00697">
    <property type="entry name" value="PRAI"/>
    <property type="match status" value="1"/>
</dbReference>
<evidence type="ECO:0000256" key="1">
    <source>
        <dbReference type="ARBA" id="ARBA00001164"/>
    </source>
</evidence>
<accession>A0A1I0C712</accession>
<evidence type="ECO:0000256" key="3">
    <source>
        <dbReference type="ARBA" id="ARBA00012572"/>
    </source>
</evidence>
<dbReference type="PANTHER" id="PTHR42894">
    <property type="entry name" value="N-(5'-PHOSPHORIBOSYL)ANTHRANILATE ISOMERASE"/>
    <property type="match status" value="1"/>
</dbReference>
<dbReference type="InterPro" id="IPR044643">
    <property type="entry name" value="TrpF_fam"/>
</dbReference>
<dbReference type="Gene3D" id="3.20.20.70">
    <property type="entry name" value="Aldolase class I"/>
    <property type="match status" value="1"/>
</dbReference>
<dbReference type="PANTHER" id="PTHR42894:SF1">
    <property type="entry name" value="N-(5'-PHOSPHORIBOSYL)ANTHRANILATE ISOMERASE"/>
    <property type="match status" value="1"/>
</dbReference>
<dbReference type="STRING" id="29364.SAMN04487772_10950"/>
<evidence type="ECO:0000256" key="9">
    <source>
        <dbReference type="HAMAP-Rule" id="MF_00135"/>
    </source>
</evidence>
<evidence type="ECO:0000256" key="7">
    <source>
        <dbReference type="ARBA" id="ARBA00023141"/>
    </source>
</evidence>
<comment type="catalytic activity">
    <reaction evidence="1 9">
        <text>N-(5-phospho-beta-D-ribosyl)anthranilate = 1-(2-carboxyphenylamino)-1-deoxy-D-ribulose 5-phosphate</text>
        <dbReference type="Rhea" id="RHEA:21540"/>
        <dbReference type="ChEBI" id="CHEBI:18277"/>
        <dbReference type="ChEBI" id="CHEBI:58613"/>
        <dbReference type="EC" id="5.3.1.24"/>
    </reaction>
</comment>
<sequence length="207" mass="23151">MPEIKICGLTCEEDIELINAYPVSYAGFVLFFPKSKRNLTLEQAQHLKRKLKDSVKTVAVTVAPSLEQVKEIEGAGFDVIQIHGTLHKEVEEKVHIPVFRAVNVEKEEDIRKVFSERSPKISYYVFDGKRPGSGEVFDWGFLKKNVDNTSRIMLAGGLHSENVANAIKAVQPGIVDVSSGVEKEHGAGKDREKIERFVQAVLKTDCR</sequence>
<dbReference type="HAMAP" id="MF_00135">
    <property type="entry name" value="PRAI"/>
    <property type="match status" value="1"/>
</dbReference>
<keyword evidence="8 9" id="KW-0413">Isomerase</keyword>
<evidence type="ECO:0000256" key="2">
    <source>
        <dbReference type="ARBA" id="ARBA00004664"/>
    </source>
</evidence>
<comment type="pathway">
    <text evidence="2 9">Amino-acid biosynthesis; L-tryptophan biosynthesis; L-tryptophan from chorismate: step 3/5.</text>
</comment>
<dbReference type="InterPro" id="IPR013785">
    <property type="entry name" value="Aldolase_TIM"/>
</dbReference>
<name>A0A1I0C712_9FIRM</name>
<evidence type="ECO:0000256" key="4">
    <source>
        <dbReference type="ARBA" id="ARBA00022272"/>
    </source>
</evidence>
<dbReference type="EC" id="5.3.1.24" evidence="3 9"/>
<protein>
    <recommendedName>
        <fullName evidence="4 9">N-(5'-phosphoribosyl)anthranilate isomerase</fullName>
        <shortName evidence="9">PRAI</shortName>
        <ecNumber evidence="3 9">5.3.1.24</ecNumber>
    </recommendedName>
</protein>
<keyword evidence="12" id="KW-1185">Reference proteome</keyword>
<dbReference type="GO" id="GO:0000162">
    <property type="term" value="P:L-tryptophan biosynthetic process"/>
    <property type="evidence" value="ECO:0007669"/>
    <property type="project" value="UniProtKB-UniRule"/>
</dbReference>
<dbReference type="EMBL" id="FOHN01000009">
    <property type="protein sequence ID" value="SET15126.1"/>
    <property type="molecule type" value="Genomic_DNA"/>
</dbReference>
<dbReference type="CDD" id="cd00405">
    <property type="entry name" value="PRAI"/>
    <property type="match status" value="1"/>
</dbReference>
<evidence type="ECO:0000256" key="8">
    <source>
        <dbReference type="ARBA" id="ARBA00023235"/>
    </source>
</evidence>
<dbReference type="UniPathway" id="UPA00035">
    <property type="reaction ID" value="UER00042"/>
</dbReference>
<evidence type="ECO:0000256" key="6">
    <source>
        <dbReference type="ARBA" id="ARBA00022822"/>
    </source>
</evidence>
<evidence type="ECO:0000313" key="12">
    <source>
        <dbReference type="Proteomes" id="UP000199800"/>
    </source>
</evidence>
<evidence type="ECO:0000259" key="10">
    <source>
        <dbReference type="Pfam" id="PF00697"/>
    </source>
</evidence>
<keyword evidence="5 9" id="KW-0028">Amino-acid biosynthesis</keyword>
<gene>
    <name evidence="9" type="primary">trpF</name>
    <name evidence="11" type="ORF">SAMN04487772_10950</name>
</gene>
<reference evidence="11 12" key="1">
    <citation type="submission" date="2016-10" db="EMBL/GenBank/DDBJ databases">
        <authorList>
            <person name="de Groot N.N."/>
        </authorList>
    </citation>
    <scope>NUCLEOTIDE SEQUENCE [LARGE SCALE GENOMIC DNA]</scope>
    <source>
        <strain evidence="11 12">DSM 1801</strain>
    </source>
</reference>
<dbReference type="SUPFAM" id="SSF51366">
    <property type="entry name" value="Ribulose-phoshate binding barrel"/>
    <property type="match status" value="1"/>
</dbReference>
<evidence type="ECO:0000313" key="11">
    <source>
        <dbReference type="EMBL" id="SET15126.1"/>
    </source>
</evidence>
<keyword evidence="7 9" id="KW-0057">Aromatic amino acid biosynthesis</keyword>
<keyword evidence="6 9" id="KW-0822">Tryptophan biosynthesis</keyword>
<evidence type="ECO:0000256" key="5">
    <source>
        <dbReference type="ARBA" id="ARBA00022605"/>
    </source>
</evidence>
<dbReference type="InterPro" id="IPR001240">
    <property type="entry name" value="PRAI_dom"/>
</dbReference>